<dbReference type="EMBL" id="FOGK01000002">
    <property type="protein sequence ID" value="SER17614.1"/>
    <property type="molecule type" value="Genomic_DNA"/>
</dbReference>
<proteinExistence type="predicted"/>
<dbReference type="AlphaFoldDB" id="A0A0R2JZX5"/>
<keyword evidence="4" id="KW-1185">Reference proteome</keyword>
<name>A0A0R2JZX5_9LACO</name>
<dbReference type="EMBL" id="JQBY01000006">
    <property type="protein sequence ID" value="KRN82896.1"/>
    <property type="molecule type" value="Genomic_DNA"/>
</dbReference>
<gene>
    <name evidence="1" type="ORF">IV87_GL001850</name>
    <name evidence="2" type="ORF">SAMN04487973_102146</name>
</gene>
<evidence type="ECO:0000313" key="1">
    <source>
        <dbReference type="EMBL" id="KRN82896.1"/>
    </source>
</evidence>
<dbReference type="STRING" id="319653.SAMN04487973_102146"/>
<dbReference type="GeneID" id="76043206"/>
<reference evidence="2 4" key="2">
    <citation type="submission" date="2016-10" db="EMBL/GenBank/DDBJ databases">
        <authorList>
            <person name="Varghese N."/>
            <person name="Submissions S."/>
        </authorList>
    </citation>
    <scope>NUCLEOTIDE SEQUENCE [LARGE SCALE GENOMIC DNA]</scope>
    <source>
        <strain evidence="2 4">CGMCC 1.3889</strain>
    </source>
</reference>
<comment type="caution">
    <text evidence="1">The sequence shown here is derived from an EMBL/GenBank/DDBJ whole genome shotgun (WGS) entry which is preliminary data.</text>
</comment>
<evidence type="ECO:0000313" key="3">
    <source>
        <dbReference type="Proteomes" id="UP000051749"/>
    </source>
</evidence>
<dbReference type="Proteomes" id="UP000051749">
    <property type="component" value="Unassembled WGS sequence"/>
</dbReference>
<evidence type="ECO:0000313" key="4">
    <source>
        <dbReference type="Proteomes" id="UP000182818"/>
    </source>
</evidence>
<sequence>MDTVPTDLLESLFKVIKQSPDVASIPIKMDFPQTGESLGLQKLPNEQIISQDMMGYIQKSIGYELTYKTQSNGIPLLRKVAVFLSENFDKIQSLNGSFTLLTDPQLTEPEMNAMDNDYRYYAFDIAVEIETNY</sequence>
<evidence type="ECO:0000313" key="2">
    <source>
        <dbReference type="EMBL" id="SER17614.1"/>
    </source>
</evidence>
<dbReference type="RefSeq" id="WP_057805598.1">
    <property type="nucleotide sequence ID" value="NZ_BJYP01000011.1"/>
</dbReference>
<reference evidence="1 3" key="1">
    <citation type="journal article" date="2015" name="Genome Announc.">
        <title>Expanding the biotechnology potential of lactobacilli through comparative genomics of 213 strains and associated genera.</title>
        <authorList>
            <person name="Sun Z."/>
            <person name="Harris H.M."/>
            <person name="McCann A."/>
            <person name="Guo C."/>
            <person name="Argimon S."/>
            <person name="Zhang W."/>
            <person name="Yang X."/>
            <person name="Jeffery I.B."/>
            <person name="Cooney J.C."/>
            <person name="Kagawa T.F."/>
            <person name="Liu W."/>
            <person name="Song Y."/>
            <person name="Salvetti E."/>
            <person name="Wrobel A."/>
            <person name="Rasinkangas P."/>
            <person name="Parkhill J."/>
            <person name="Rea M.C."/>
            <person name="O'Sullivan O."/>
            <person name="Ritari J."/>
            <person name="Douillard F.P."/>
            <person name="Paul Ross R."/>
            <person name="Yang R."/>
            <person name="Briner A.E."/>
            <person name="Felis G.E."/>
            <person name="de Vos W.M."/>
            <person name="Barrangou R."/>
            <person name="Klaenhammer T.R."/>
            <person name="Caufield P.W."/>
            <person name="Cui Y."/>
            <person name="Zhang H."/>
            <person name="O'Toole P.W."/>
        </authorList>
    </citation>
    <scope>NUCLEOTIDE SEQUENCE [LARGE SCALE GENOMIC DNA]</scope>
    <source>
        <strain evidence="1 3">DSM 22301</strain>
    </source>
</reference>
<accession>A0A0R2JZX5</accession>
<protein>
    <submittedName>
        <fullName evidence="2">Bacteriophage minor capsid protein</fullName>
    </submittedName>
</protein>
<organism evidence="1 3">
    <name type="scientific">Pediococcus ethanolidurans</name>
    <dbReference type="NCBI Taxonomy" id="319653"/>
    <lineage>
        <taxon>Bacteria</taxon>
        <taxon>Bacillati</taxon>
        <taxon>Bacillota</taxon>
        <taxon>Bacilli</taxon>
        <taxon>Lactobacillales</taxon>
        <taxon>Lactobacillaceae</taxon>
        <taxon>Pediococcus</taxon>
    </lineage>
</organism>
<dbReference type="Proteomes" id="UP000182818">
    <property type="component" value="Unassembled WGS sequence"/>
</dbReference>
<dbReference type="PATRIC" id="fig|319653.3.peg.1883"/>